<dbReference type="Pfam" id="PF01590">
    <property type="entry name" value="GAF"/>
    <property type="match status" value="1"/>
</dbReference>
<dbReference type="SUPFAM" id="SSF55874">
    <property type="entry name" value="ATPase domain of HSP90 chaperone/DNA topoisomerase II/histidine kinase"/>
    <property type="match status" value="1"/>
</dbReference>
<dbReference type="SMART" id="SM00388">
    <property type="entry name" value="HisKA"/>
    <property type="match status" value="1"/>
</dbReference>
<dbReference type="Gene3D" id="3.30.450.40">
    <property type="match status" value="1"/>
</dbReference>
<evidence type="ECO:0000259" key="10">
    <source>
        <dbReference type="PROSITE" id="PS50112"/>
    </source>
</evidence>
<evidence type="ECO:0000256" key="4">
    <source>
        <dbReference type="ARBA" id="ARBA00022679"/>
    </source>
</evidence>
<dbReference type="AlphaFoldDB" id="A0A1L9BBK2"/>
<dbReference type="STRING" id="83449.BON30_19200"/>
<feature type="modified residue" description="4-aspartylphosphate" evidence="7">
    <location>
        <position position="56"/>
    </location>
</feature>
<feature type="domain" description="Response regulatory" evidence="9">
    <location>
        <begin position="7"/>
        <end position="124"/>
    </location>
</feature>
<keyword evidence="3 7" id="KW-0597">Phosphoprotein</keyword>
<dbReference type="PROSITE" id="PS50113">
    <property type="entry name" value="PAC"/>
    <property type="match status" value="1"/>
</dbReference>
<dbReference type="InterPro" id="IPR003661">
    <property type="entry name" value="HisK_dim/P_dom"/>
</dbReference>
<dbReference type="GO" id="GO:0030295">
    <property type="term" value="F:protein kinase activator activity"/>
    <property type="evidence" value="ECO:0007669"/>
    <property type="project" value="TreeGrafter"/>
</dbReference>
<dbReference type="PANTHER" id="PTHR42878">
    <property type="entry name" value="TWO-COMPONENT HISTIDINE KINASE"/>
    <property type="match status" value="1"/>
</dbReference>
<dbReference type="SMART" id="SM00448">
    <property type="entry name" value="REC"/>
    <property type="match status" value="1"/>
</dbReference>
<evidence type="ECO:0000256" key="2">
    <source>
        <dbReference type="ARBA" id="ARBA00012438"/>
    </source>
</evidence>
<evidence type="ECO:0000259" key="9">
    <source>
        <dbReference type="PROSITE" id="PS50110"/>
    </source>
</evidence>
<dbReference type="Gene3D" id="3.30.450.20">
    <property type="entry name" value="PAS domain"/>
    <property type="match status" value="3"/>
</dbReference>
<dbReference type="InterPro" id="IPR004358">
    <property type="entry name" value="Sig_transdc_His_kin-like_C"/>
</dbReference>
<dbReference type="EMBL" id="MPIN01000004">
    <property type="protein sequence ID" value="OJH39615.1"/>
    <property type="molecule type" value="Genomic_DNA"/>
</dbReference>
<dbReference type="InterPro" id="IPR036097">
    <property type="entry name" value="HisK_dim/P_sf"/>
</dbReference>
<evidence type="ECO:0000259" key="11">
    <source>
        <dbReference type="PROSITE" id="PS50113"/>
    </source>
</evidence>
<evidence type="ECO:0000256" key="7">
    <source>
        <dbReference type="PROSITE-ProRule" id="PRU00169"/>
    </source>
</evidence>
<dbReference type="InterPro" id="IPR029016">
    <property type="entry name" value="GAF-like_dom_sf"/>
</dbReference>
<dbReference type="SMART" id="SM00065">
    <property type="entry name" value="GAF"/>
    <property type="match status" value="1"/>
</dbReference>
<dbReference type="SMART" id="SM00091">
    <property type="entry name" value="PAS"/>
    <property type="match status" value="3"/>
</dbReference>
<dbReference type="InterPro" id="IPR000700">
    <property type="entry name" value="PAS-assoc_C"/>
</dbReference>
<dbReference type="GO" id="GO:0000156">
    <property type="term" value="F:phosphorelay response regulator activity"/>
    <property type="evidence" value="ECO:0007669"/>
    <property type="project" value="TreeGrafter"/>
</dbReference>
<organism evidence="12 13">
    <name type="scientific">Cystobacter ferrugineus</name>
    <dbReference type="NCBI Taxonomy" id="83449"/>
    <lineage>
        <taxon>Bacteria</taxon>
        <taxon>Pseudomonadati</taxon>
        <taxon>Myxococcota</taxon>
        <taxon>Myxococcia</taxon>
        <taxon>Myxococcales</taxon>
        <taxon>Cystobacterineae</taxon>
        <taxon>Archangiaceae</taxon>
        <taxon>Cystobacter</taxon>
    </lineage>
</organism>
<evidence type="ECO:0000313" key="12">
    <source>
        <dbReference type="EMBL" id="OJH39615.1"/>
    </source>
</evidence>
<evidence type="ECO:0000256" key="5">
    <source>
        <dbReference type="ARBA" id="ARBA00022777"/>
    </source>
</evidence>
<keyword evidence="5" id="KW-0418">Kinase</keyword>
<dbReference type="GO" id="GO:0016020">
    <property type="term" value="C:membrane"/>
    <property type="evidence" value="ECO:0007669"/>
    <property type="project" value="UniProtKB-SubCell"/>
</dbReference>
<feature type="domain" description="PAS" evidence="10">
    <location>
        <begin position="298"/>
        <end position="369"/>
    </location>
</feature>
<dbReference type="PRINTS" id="PR00344">
    <property type="entry name" value="BCTRLSENSOR"/>
</dbReference>
<dbReference type="InterPro" id="IPR013656">
    <property type="entry name" value="PAS_4"/>
</dbReference>
<dbReference type="InterPro" id="IPR005467">
    <property type="entry name" value="His_kinase_dom"/>
</dbReference>
<dbReference type="EC" id="2.7.13.3" evidence="2"/>
<dbReference type="InterPro" id="IPR036890">
    <property type="entry name" value="HATPase_C_sf"/>
</dbReference>
<reference evidence="12 13" key="2">
    <citation type="submission" date="2016-12" db="EMBL/GenBank/DDBJ databases">
        <title>Draft Genome Sequence of Cystobacter ferrugineus Strain Cbfe23.</title>
        <authorList>
            <person name="Akbar S."/>
            <person name="Dowd S.E."/>
            <person name="Stevens D.C."/>
        </authorList>
    </citation>
    <scope>NUCLEOTIDE SEQUENCE [LARGE SCALE GENOMIC DNA]</scope>
    <source>
        <strain evidence="12 13">Cbfe23</strain>
    </source>
</reference>
<evidence type="ECO:0000256" key="3">
    <source>
        <dbReference type="ARBA" id="ARBA00022553"/>
    </source>
</evidence>
<feature type="domain" description="PAC" evidence="11">
    <location>
        <begin position="374"/>
        <end position="426"/>
    </location>
</feature>
<dbReference type="InterPro" id="IPR000014">
    <property type="entry name" value="PAS"/>
</dbReference>
<reference evidence="13" key="1">
    <citation type="submission" date="2016-11" db="EMBL/GenBank/DDBJ databases">
        <authorList>
            <person name="Shukria A."/>
            <person name="Stevens D.C."/>
        </authorList>
    </citation>
    <scope>NUCLEOTIDE SEQUENCE [LARGE SCALE GENOMIC DNA]</scope>
    <source>
        <strain evidence="13">Cbfe23</strain>
    </source>
</reference>
<comment type="caution">
    <text evidence="12">The sequence shown here is derived from an EMBL/GenBank/DDBJ whole genome shotgun (WGS) entry which is preliminary data.</text>
</comment>
<keyword evidence="4" id="KW-0808">Transferase</keyword>
<feature type="domain" description="Histidine kinase" evidence="8">
    <location>
        <begin position="772"/>
        <end position="986"/>
    </location>
</feature>
<dbReference type="CDD" id="cd00156">
    <property type="entry name" value="REC"/>
    <property type="match status" value="1"/>
</dbReference>
<keyword evidence="6" id="KW-0472">Membrane</keyword>
<dbReference type="InterPro" id="IPR050351">
    <property type="entry name" value="BphY/WalK/GraS-like"/>
</dbReference>
<dbReference type="SUPFAM" id="SSF55785">
    <property type="entry name" value="PYP-like sensor domain (PAS domain)"/>
    <property type="match status" value="3"/>
</dbReference>
<dbReference type="PROSITE" id="PS50112">
    <property type="entry name" value="PAS"/>
    <property type="match status" value="1"/>
</dbReference>
<dbReference type="PANTHER" id="PTHR42878:SF15">
    <property type="entry name" value="BACTERIOPHYTOCHROME"/>
    <property type="match status" value="1"/>
</dbReference>
<evidence type="ECO:0000256" key="1">
    <source>
        <dbReference type="ARBA" id="ARBA00000085"/>
    </source>
</evidence>
<dbReference type="SMART" id="SM00387">
    <property type="entry name" value="HATPase_c"/>
    <property type="match status" value="1"/>
</dbReference>
<dbReference type="InterPro" id="IPR001789">
    <property type="entry name" value="Sig_transdc_resp-reg_receiver"/>
</dbReference>
<dbReference type="Gene3D" id="2.10.70.100">
    <property type="match status" value="1"/>
</dbReference>
<keyword evidence="13" id="KW-1185">Reference proteome</keyword>
<dbReference type="Gene3D" id="3.40.50.2300">
    <property type="match status" value="1"/>
</dbReference>
<dbReference type="PROSITE" id="PS50109">
    <property type="entry name" value="HIS_KIN"/>
    <property type="match status" value="1"/>
</dbReference>
<sequence length="987" mass="110923">METRTTSVLLVDDDPANLATLEAVLEPLGQRLVMVRSGRDALRCVLEEDFAVILLDVRLGDMSGLEVMELLRERERNRRTPILLMTAADIEVPELLEGYAHGAVDYLGKPLIPQMLRAKVATFVELQLAREQVRRQQDAQRVLERKQWEAEQSGRLHALLLQAPVAVAITRGPDFILEFANAFYEKVMGRAVEPGQPLLALFPELEAQPGLLENLRRVLETGEPFLGKEFPVTLNRGQGGAPEEAYFDFIYQAARDPDGHITGVISISVEVTGHVRARRHSERLAEELHSRTAALRESEERLRLAMESTALGTWDYNPLTRTLNWDARCKELVGVPPDTRPSLELFYSKMFPEDRERVAAAMQRAMDPAGGGEYDVEYRNLEPREGAEWWCRAMGRVHFEQGRVVRFTGTVQDVSERKRAERERGRLLDEARQRAEQLRGLTEASLAINAVEGIPPALSLIAERARVLGGAQRCMVSLTDGHEGVESITALSLADPSLARRGDESWSEETGLAAQVRGSNQPLRLSRAELRERPPFPSPRGWLAVPLVGRDGANLGLLQLSDKETGDFTAEDEAIVMQLAQMASLAVEKIRLYELARTQRRNLLAALMQMPEPLAVLRGADFRIEMANLTFSRSVGERPLEGRPIREAMPELEGQDFFETLERVYHQGEVVLRKEVVLRWRRLPERFLREGIFNLALQPLRDGEGRVEGIIAVAFAVTDQVLSRREVEGLAEQLRQSEQRLITLAVDLEDRVRERTAQLQAVNQELESFSYSVSHDLRAPLRHIIGFAQLLERRAGPVLDEVSRGHLKTITTAARDGGTLIDDLLEFSRMGRAELRQSRVDLGEMVREVLRGLEPDMKGRSLEWRVGELPAVKADPVLVRQVLRNLLANALKYTRPRAHATIEVGAREVQGEVEVWVRDNGVGFDMRYADKLFGVFQRLHTVEQFEGTGIGLANVRRIISRHGGRTWAEGAVDQGATFHFTLPRAGS</sequence>
<dbReference type="Pfam" id="PF08447">
    <property type="entry name" value="PAS_3"/>
    <property type="match status" value="1"/>
</dbReference>
<accession>A0A1L9BBK2</accession>
<dbReference type="SUPFAM" id="SSF47384">
    <property type="entry name" value="Homodimeric domain of signal transducing histidine kinase"/>
    <property type="match status" value="1"/>
</dbReference>
<dbReference type="RefSeq" id="WP_071899781.1">
    <property type="nucleotide sequence ID" value="NZ_MPIN01000004.1"/>
</dbReference>
<dbReference type="Pfam" id="PF02518">
    <property type="entry name" value="HATPase_c"/>
    <property type="match status" value="1"/>
</dbReference>
<proteinExistence type="predicted"/>
<dbReference type="Proteomes" id="UP000182229">
    <property type="component" value="Unassembled WGS sequence"/>
</dbReference>
<gene>
    <name evidence="12" type="ORF">BON30_19200</name>
</gene>
<dbReference type="InterPro" id="IPR003594">
    <property type="entry name" value="HATPase_dom"/>
</dbReference>
<dbReference type="Pfam" id="PF00072">
    <property type="entry name" value="Response_reg"/>
    <property type="match status" value="1"/>
</dbReference>
<dbReference type="CDD" id="cd00082">
    <property type="entry name" value="HisKA"/>
    <property type="match status" value="1"/>
</dbReference>
<dbReference type="GO" id="GO:0007234">
    <property type="term" value="P:osmosensory signaling via phosphorelay pathway"/>
    <property type="evidence" value="ECO:0007669"/>
    <property type="project" value="TreeGrafter"/>
</dbReference>
<evidence type="ECO:0000259" key="8">
    <source>
        <dbReference type="PROSITE" id="PS50109"/>
    </source>
</evidence>
<dbReference type="GO" id="GO:0000155">
    <property type="term" value="F:phosphorelay sensor kinase activity"/>
    <property type="evidence" value="ECO:0007669"/>
    <property type="project" value="InterPro"/>
</dbReference>
<dbReference type="Pfam" id="PF00512">
    <property type="entry name" value="HisKA"/>
    <property type="match status" value="1"/>
</dbReference>
<dbReference type="InterPro" id="IPR003018">
    <property type="entry name" value="GAF"/>
</dbReference>
<dbReference type="SUPFAM" id="SSF55781">
    <property type="entry name" value="GAF domain-like"/>
    <property type="match status" value="1"/>
</dbReference>
<dbReference type="InterPro" id="IPR035965">
    <property type="entry name" value="PAS-like_dom_sf"/>
</dbReference>
<dbReference type="Gene3D" id="1.10.287.130">
    <property type="match status" value="1"/>
</dbReference>
<dbReference type="Gene3D" id="3.30.565.10">
    <property type="entry name" value="Histidine kinase-like ATPase, C-terminal domain"/>
    <property type="match status" value="1"/>
</dbReference>
<evidence type="ECO:0000313" key="13">
    <source>
        <dbReference type="Proteomes" id="UP000182229"/>
    </source>
</evidence>
<comment type="catalytic activity">
    <reaction evidence="1">
        <text>ATP + protein L-histidine = ADP + protein N-phospho-L-histidine.</text>
        <dbReference type="EC" id="2.7.13.3"/>
    </reaction>
</comment>
<evidence type="ECO:0000256" key="6">
    <source>
        <dbReference type="ARBA" id="ARBA00023136"/>
    </source>
</evidence>
<dbReference type="InterPro" id="IPR013655">
    <property type="entry name" value="PAS_fold_3"/>
</dbReference>
<dbReference type="FunFam" id="3.30.565.10:FF:000006">
    <property type="entry name" value="Sensor histidine kinase WalK"/>
    <property type="match status" value="1"/>
</dbReference>
<protein>
    <recommendedName>
        <fullName evidence="2">histidine kinase</fullName>
        <ecNumber evidence="2">2.7.13.3</ecNumber>
    </recommendedName>
</protein>
<dbReference type="SUPFAM" id="SSF52172">
    <property type="entry name" value="CheY-like"/>
    <property type="match status" value="1"/>
</dbReference>
<dbReference type="InterPro" id="IPR011006">
    <property type="entry name" value="CheY-like_superfamily"/>
</dbReference>
<name>A0A1L9BBK2_9BACT</name>
<dbReference type="NCBIfam" id="TIGR00229">
    <property type="entry name" value="sensory_box"/>
    <property type="match status" value="1"/>
</dbReference>
<dbReference type="Pfam" id="PF08448">
    <property type="entry name" value="PAS_4"/>
    <property type="match status" value="2"/>
</dbReference>
<dbReference type="PROSITE" id="PS50110">
    <property type="entry name" value="RESPONSE_REGULATORY"/>
    <property type="match status" value="1"/>
</dbReference>